<evidence type="ECO:0000313" key="2">
    <source>
        <dbReference type="Ensembl" id="ENSPFOP00000028506.1"/>
    </source>
</evidence>
<dbReference type="Pfam" id="PF05699">
    <property type="entry name" value="Dimer_Tnp_hAT"/>
    <property type="match status" value="1"/>
</dbReference>
<dbReference type="Ensembl" id="ENSPFOT00000023001.1">
    <property type="protein sequence ID" value="ENSPFOP00000028506.1"/>
    <property type="gene ID" value="ENSPFOG00000021775.1"/>
</dbReference>
<sequence length="489" mass="55469">LVELVAEKNVSLKNFLSTKKYASHETINKLLYEMESLTSLLDEIKTESHHYTIIVDETRDCAGHEHLSMCIRWVSADVVHEDFVGMYDCPNTDQTLAVKDMLLRCGLGRGQMYDGASVLQGQMSGVAKCIRHNPKAVSIHCANHSLNLILQEAASTKPLCPTRWTARSSAIKSLLDNFEADYDTLDEIIRMGTQRHAKITRAPSFDADSQSLKVFPCAEEVARMLQSTAVSQETIQSGVQMLQNHYRDLRSTETFHSIFEEAKNAGINGLVQEPTLPLRRRAPRRYDDSNAPHQWDNSEEYFRSQFFEVVDLLTSELTCQFNQPTLHLLMEVEQVLLKAINEAPGSISIPQNVVDMYSGDVDVERLSIQLSMFPVVLESHSSSTDRPINLVTKISTITDMLAAARHRSLHSEVDRLLRLYLTVPMSNVTAERSFSGLCKLKTSLRSTMTEQRLNHLLFLHIHKDLTDAVYLNRVLRNFCFASQQREAYF</sequence>
<dbReference type="EMBL" id="AYCK01025709">
    <property type="status" value="NOT_ANNOTATED_CDS"/>
    <property type="molecule type" value="Genomic_DNA"/>
</dbReference>
<dbReference type="eggNOG" id="ENOG502QSU3">
    <property type="taxonomic scope" value="Eukaryota"/>
</dbReference>
<reference evidence="2" key="2">
    <citation type="submission" date="2025-08" db="UniProtKB">
        <authorList>
            <consortium name="Ensembl"/>
        </authorList>
    </citation>
    <scope>IDENTIFICATION</scope>
</reference>
<dbReference type="InterPro" id="IPR008906">
    <property type="entry name" value="HATC_C_dom"/>
</dbReference>
<feature type="domain" description="HAT C-terminal dimerisation" evidence="1">
    <location>
        <begin position="413"/>
        <end position="460"/>
    </location>
</feature>
<accession>A0A096MAR5</accession>
<dbReference type="OMA" id="NDLMCGY"/>
<dbReference type="AlphaFoldDB" id="A0A096MAR5"/>
<dbReference type="GeneTree" id="ENSGT00940000162068"/>
<keyword evidence="3" id="KW-1185">Reference proteome</keyword>
<evidence type="ECO:0000313" key="3">
    <source>
        <dbReference type="Proteomes" id="UP000028760"/>
    </source>
</evidence>
<dbReference type="Proteomes" id="UP000028760">
    <property type="component" value="Unassembled WGS sequence"/>
</dbReference>
<dbReference type="PANTHER" id="PTHR45749:SF21">
    <property type="entry name" value="DUF4371 DOMAIN-CONTAINING PROTEIN"/>
    <property type="match status" value="1"/>
</dbReference>
<organism evidence="2 3">
    <name type="scientific">Poecilia formosa</name>
    <name type="common">Amazon molly</name>
    <name type="synonym">Limia formosa</name>
    <dbReference type="NCBI Taxonomy" id="48698"/>
    <lineage>
        <taxon>Eukaryota</taxon>
        <taxon>Metazoa</taxon>
        <taxon>Chordata</taxon>
        <taxon>Craniata</taxon>
        <taxon>Vertebrata</taxon>
        <taxon>Euteleostomi</taxon>
        <taxon>Actinopterygii</taxon>
        <taxon>Neopterygii</taxon>
        <taxon>Teleostei</taxon>
        <taxon>Neoteleostei</taxon>
        <taxon>Acanthomorphata</taxon>
        <taxon>Ovalentaria</taxon>
        <taxon>Atherinomorphae</taxon>
        <taxon>Cyprinodontiformes</taxon>
        <taxon>Poeciliidae</taxon>
        <taxon>Poeciliinae</taxon>
        <taxon>Poecilia</taxon>
    </lineage>
</organism>
<proteinExistence type="predicted"/>
<dbReference type="PANTHER" id="PTHR45749">
    <property type="match status" value="1"/>
</dbReference>
<evidence type="ECO:0000259" key="1">
    <source>
        <dbReference type="Pfam" id="PF05699"/>
    </source>
</evidence>
<dbReference type="STRING" id="48698.ENSPFOP00000028506"/>
<dbReference type="SUPFAM" id="SSF53098">
    <property type="entry name" value="Ribonuclease H-like"/>
    <property type="match status" value="1"/>
</dbReference>
<reference evidence="2" key="3">
    <citation type="submission" date="2025-09" db="UniProtKB">
        <authorList>
            <consortium name="Ensembl"/>
        </authorList>
    </citation>
    <scope>IDENTIFICATION</scope>
</reference>
<name>A0A096MAR5_POEFO</name>
<dbReference type="GO" id="GO:0046983">
    <property type="term" value="F:protein dimerization activity"/>
    <property type="evidence" value="ECO:0007669"/>
    <property type="project" value="InterPro"/>
</dbReference>
<reference evidence="3" key="1">
    <citation type="submission" date="2013-10" db="EMBL/GenBank/DDBJ databases">
        <authorList>
            <person name="Schartl M."/>
            <person name="Warren W."/>
        </authorList>
    </citation>
    <scope>NUCLEOTIDE SEQUENCE [LARGE SCALE GENOMIC DNA]</scope>
    <source>
        <strain evidence="3">female</strain>
    </source>
</reference>
<protein>
    <recommendedName>
        <fullName evidence="1">HAT C-terminal dimerisation domain-containing protein</fullName>
    </recommendedName>
</protein>
<dbReference type="InterPro" id="IPR012337">
    <property type="entry name" value="RNaseH-like_sf"/>
</dbReference>